<dbReference type="InterPro" id="IPR003033">
    <property type="entry name" value="SCP2_sterol-bd_dom"/>
</dbReference>
<comment type="caution">
    <text evidence="2">The sequence shown here is derived from an EMBL/GenBank/DDBJ whole genome shotgun (WGS) entry which is preliminary data.</text>
</comment>
<evidence type="ECO:0000313" key="2">
    <source>
        <dbReference type="EMBL" id="RJO79269.1"/>
    </source>
</evidence>
<name>A0A3A4KI27_9NOCA</name>
<feature type="domain" description="SCP2" evidence="1">
    <location>
        <begin position="47"/>
        <end position="135"/>
    </location>
</feature>
<protein>
    <recommendedName>
        <fullName evidence="1">SCP2 domain-containing protein</fullName>
    </recommendedName>
</protein>
<dbReference type="EMBL" id="QZFU01000010">
    <property type="protein sequence ID" value="RJO79269.1"/>
    <property type="molecule type" value="Genomic_DNA"/>
</dbReference>
<gene>
    <name evidence="2" type="ORF">D5S18_02750</name>
</gene>
<proteinExistence type="predicted"/>
<dbReference type="SUPFAM" id="SSF55718">
    <property type="entry name" value="SCP-like"/>
    <property type="match status" value="1"/>
</dbReference>
<organism evidence="2 3">
    <name type="scientific">Nocardia panacis</name>
    <dbReference type="NCBI Taxonomy" id="2340916"/>
    <lineage>
        <taxon>Bacteria</taxon>
        <taxon>Bacillati</taxon>
        <taxon>Actinomycetota</taxon>
        <taxon>Actinomycetes</taxon>
        <taxon>Mycobacteriales</taxon>
        <taxon>Nocardiaceae</taxon>
        <taxon>Nocardia</taxon>
    </lineage>
</organism>
<dbReference type="Pfam" id="PF02036">
    <property type="entry name" value="SCP2"/>
    <property type="match status" value="1"/>
</dbReference>
<dbReference type="Gene3D" id="3.30.1050.10">
    <property type="entry name" value="SCP2 sterol-binding domain"/>
    <property type="match status" value="1"/>
</dbReference>
<dbReference type="RefSeq" id="WP_120037631.1">
    <property type="nucleotide sequence ID" value="NZ_QZFU01000010.1"/>
</dbReference>
<dbReference type="AlphaFoldDB" id="A0A3A4KI27"/>
<reference evidence="2 3" key="1">
    <citation type="submission" date="2018-09" db="EMBL/GenBank/DDBJ databases">
        <title>YIM PH21274 draft genome.</title>
        <authorList>
            <person name="Miao C."/>
        </authorList>
    </citation>
    <scope>NUCLEOTIDE SEQUENCE [LARGE SCALE GENOMIC DNA]</scope>
    <source>
        <strain evidence="2 3">YIM PH 21724</strain>
    </source>
</reference>
<dbReference type="InterPro" id="IPR036527">
    <property type="entry name" value="SCP2_sterol-bd_dom_sf"/>
</dbReference>
<evidence type="ECO:0000313" key="3">
    <source>
        <dbReference type="Proteomes" id="UP000266677"/>
    </source>
</evidence>
<dbReference type="Proteomes" id="UP000266677">
    <property type="component" value="Unassembled WGS sequence"/>
</dbReference>
<evidence type="ECO:0000259" key="1">
    <source>
        <dbReference type="Pfam" id="PF02036"/>
    </source>
</evidence>
<keyword evidence="3" id="KW-1185">Reference proteome</keyword>
<accession>A0A3A4KI27</accession>
<sequence>MSPEITEAEFVSYVSAATDSELAALMADPDQRRTILDRIFELWCAGIDTNKTRKVEAIIRWIIGTPPDTWDMHICRGACTAIHGPGGLRADTTITVDDVAFLRVITRQAGGLQLLATGRMIVKGSMSTALRMDGWFR</sequence>
<dbReference type="OrthoDB" id="5243187at2"/>